<dbReference type="Proteomes" id="UP000001542">
    <property type="component" value="Unassembled WGS sequence"/>
</dbReference>
<dbReference type="EMBL" id="DS113244">
    <property type="protein sequence ID" value="EAY16315.1"/>
    <property type="molecule type" value="Genomic_DNA"/>
</dbReference>
<sequence length="601" mass="69237">MTVDDSILDDIFKTLGSDNILDKKHEFDQLCQNNQNSINTLTQELNDIHIDIENSAKTNEIAEDDIKAEIESTKLEIEAIHNEMKDPINILKSFFKKTKDFTDYTNLELYKKLINISELATTSSENNNNQDMQDMANFIQNESKNFINKVRSTAYSDIESMIRNFSVSNQNALKQIFFTKNTTASMKATRFFTMLENVQIDPDWPAAIAECASRIYLSRIHFHTEKTEVKTNSSTITLIINLLRNTIQSASYVLLAVEKHFTKSDIMKSFTTSIYDGVCDALNDSIEHNNIHSFRTLFTEGFAYDQWANEVEILDLPKLCPLLYDSFGAEWDKLEYEAFKYGFEELLQYNSAEDFELRLATILDGIFKVSPDTFSETQKMRHFRGSLVLCSRHILSQLDQRLRNYDNLVQNCSYINALYMMSIQIREYYDISDQTCQDLLKDSEEIGRKCHEYAQNLGTVIEAYFEQEASTYITRKTINPMNGVVSQEISKAIDTISPMLQSIKAKLHKHLYELSFISTIQKKIDDILYKYTVKNTDFKKKEVVNQFSIDVDALILAIGGDDMRKLRSAKIIITQIEEKFLDVEISESDIQKLMIQAGMGG</sequence>
<dbReference type="VEuPathDB" id="TrichDB:TVAG_423680"/>
<dbReference type="KEGG" id="tva:4774323"/>
<gene>
    <name evidence="1" type="ORF">TVAG_423680</name>
</gene>
<keyword evidence="2" id="KW-1185">Reference proteome</keyword>
<dbReference type="OrthoDB" id="10616825at2759"/>
<dbReference type="AlphaFoldDB" id="A2DTK6"/>
<reference evidence="1" key="1">
    <citation type="submission" date="2006-10" db="EMBL/GenBank/DDBJ databases">
        <authorList>
            <person name="Amadeo P."/>
            <person name="Zhao Q."/>
            <person name="Wortman J."/>
            <person name="Fraser-Liggett C."/>
            <person name="Carlton J."/>
        </authorList>
    </citation>
    <scope>NUCLEOTIDE SEQUENCE</scope>
    <source>
        <strain evidence="1">G3</strain>
    </source>
</reference>
<accession>A2DTK6</accession>
<proteinExistence type="predicted"/>
<dbReference type="InterPro" id="IPR042044">
    <property type="entry name" value="EXOC6PINT-1/Sec15/Tip20_C_dom2"/>
</dbReference>
<organism evidence="1 2">
    <name type="scientific">Trichomonas vaginalis (strain ATCC PRA-98 / G3)</name>
    <dbReference type="NCBI Taxonomy" id="412133"/>
    <lineage>
        <taxon>Eukaryota</taxon>
        <taxon>Metamonada</taxon>
        <taxon>Parabasalia</taxon>
        <taxon>Trichomonadida</taxon>
        <taxon>Trichomonadidae</taxon>
        <taxon>Trichomonas</taxon>
    </lineage>
</organism>
<protein>
    <submittedName>
        <fullName evidence="1">Uncharacterized protein</fullName>
    </submittedName>
</protein>
<evidence type="ECO:0000313" key="1">
    <source>
        <dbReference type="EMBL" id="EAY16315.1"/>
    </source>
</evidence>
<dbReference type="Gene3D" id="1.20.58.670">
    <property type="entry name" value="Dsl1p vesicle tethering complex, Tip20p subunit, domain D"/>
    <property type="match status" value="1"/>
</dbReference>
<evidence type="ECO:0000313" key="2">
    <source>
        <dbReference type="Proteomes" id="UP000001542"/>
    </source>
</evidence>
<dbReference type="RefSeq" id="XP_001328538.1">
    <property type="nucleotide sequence ID" value="XM_001328503.1"/>
</dbReference>
<dbReference type="SMR" id="A2DTK6"/>
<dbReference type="InParanoid" id="A2DTK6"/>
<reference evidence="1" key="2">
    <citation type="journal article" date="2007" name="Science">
        <title>Draft genome sequence of the sexually transmitted pathogen Trichomonas vaginalis.</title>
        <authorList>
            <person name="Carlton J.M."/>
            <person name="Hirt R.P."/>
            <person name="Silva J.C."/>
            <person name="Delcher A.L."/>
            <person name="Schatz M."/>
            <person name="Zhao Q."/>
            <person name="Wortman J.R."/>
            <person name="Bidwell S.L."/>
            <person name="Alsmark U.C.M."/>
            <person name="Besteiro S."/>
            <person name="Sicheritz-Ponten T."/>
            <person name="Noel C.J."/>
            <person name="Dacks J.B."/>
            <person name="Foster P.G."/>
            <person name="Simillion C."/>
            <person name="Van de Peer Y."/>
            <person name="Miranda-Saavedra D."/>
            <person name="Barton G.J."/>
            <person name="Westrop G.D."/>
            <person name="Mueller S."/>
            <person name="Dessi D."/>
            <person name="Fiori P.L."/>
            <person name="Ren Q."/>
            <person name="Paulsen I."/>
            <person name="Zhang H."/>
            <person name="Bastida-Corcuera F.D."/>
            <person name="Simoes-Barbosa A."/>
            <person name="Brown M.T."/>
            <person name="Hayes R.D."/>
            <person name="Mukherjee M."/>
            <person name="Okumura C.Y."/>
            <person name="Schneider R."/>
            <person name="Smith A.J."/>
            <person name="Vanacova S."/>
            <person name="Villalvazo M."/>
            <person name="Haas B.J."/>
            <person name="Pertea M."/>
            <person name="Feldblyum T.V."/>
            <person name="Utterback T.R."/>
            <person name="Shu C.L."/>
            <person name="Osoegawa K."/>
            <person name="de Jong P.J."/>
            <person name="Hrdy I."/>
            <person name="Horvathova L."/>
            <person name="Zubacova Z."/>
            <person name="Dolezal P."/>
            <person name="Malik S.B."/>
            <person name="Logsdon J.M. Jr."/>
            <person name="Henze K."/>
            <person name="Gupta A."/>
            <person name="Wang C.C."/>
            <person name="Dunne R.L."/>
            <person name="Upcroft J.A."/>
            <person name="Upcroft P."/>
            <person name="White O."/>
            <person name="Salzberg S.L."/>
            <person name="Tang P."/>
            <person name="Chiu C.-H."/>
            <person name="Lee Y.-S."/>
            <person name="Embley T.M."/>
            <person name="Coombs G.H."/>
            <person name="Mottram J.C."/>
            <person name="Tachezy J."/>
            <person name="Fraser-Liggett C.M."/>
            <person name="Johnson P.J."/>
        </authorList>
    </citation>
    <scope>NUCLEOTIDE SEQUENCE [LARGE SCALE GENOMIC DNA]</scope>
    <source>
        <strain evidence="1">G3</strain>
    </source>
</reference>
<dbReference type="VEuPathDB" id="TrichDB:TVAGG3_0594110"/>
<name>A2DTK6_TRIV3</name>